<keyword evidence="3" id="KW-1185">Reference proteome</keyword>
<reference evidence="2 3" key="1">
    <citation type="submission" date="2024-09" db="EMBL/GenBank/DDBJ databases">
        <authorList>
            <person name="Sun Q."/>
            <person name="Mori K."/>
        </authorList>
    </citation>
    <scope>NUCLEOTIDE SEQUENCE [LARGE SCALE GENOMIC DNA]</scope>
    <source>
        <strain evidence="2 3">JCM 11201</strain>
    </source>
</reference>
<organism evidence="2 3">
    <name type="scientific">Ectobacillus funiculus</name>
    <dbReference type="NCBI Taxonomy" id="137993"/>
    <lineage>
        <taxon>Bacteria</taxon>
        <taxon>Bacillati</taxon>
        <taxon>Bacillota</taxon>
        <taxon>Bacilli</taxon>
        <taxon>Bacillales</taxon>
        <taxon>Bacillaceae</taxon>
        <taxon>Ectobacillus</taxon>
    </lineage>
</organism>
<keyword evidence="1" id="KW-0175">Coiled coil</keyword>
<evidence type="ECO:0000256" key="1">
    <source>
        <dbReference type="SAM" id="Coils"/>
    </source>
</evidence>
<accession>A0ABV5WCN0</accession>
<sequence length="338" mass="38833">MTDKTKVFPVEAAGEKGLKKKEELHNKSTRIADEEKAKGNRMVELESVAHFNEAMKTLTARYFAVSLESVETFGTQIQRANNLAFRLHDIFTSVITTSRERLEQNPFGFEQNKKELQGKIEELSAKLNSEEELTKSQVKQILELKKAEARLEKLTQTQKTSIEKLNATIETLHSDKEKLAADKEELHLKVEAATKENQESLQKIADLQNQLHAAQQELQEIGELEQQLSLAVETHKNEIIQISEQKDLEKQSEILELQQKLLTEHQEELSKEVKKREEMNDTVLELNRIIEKQTVDAAKVKNKHEKDIEKLNKKALEAQNGYEAQFAKLKKEITSLKQ</sequence>
<evidence type="ECO:0000313" key="2">
    <source>
        <dbReference type="EMBL" id="MFB9758343.1"/>
    </source>
</evidence>
<name>A0ABV5WCN0_9BACI</name>
<dbReference type="RefSeq" id="WP_379948621.1">
    <property type="nucleotide sequence ID" value="NZ_JBHMAF010000028.1"/>
</dbReference>
<proteinExistence type="predicted"/>
<gene>
    <name evidence="2" type="ORF">ACFFMS_07385</name>
</gene>
<dbReference type="Proteomes" id="UP001589609">
    <property type="component" value="Unassembled WGS sequence"/>
</dbReference>
<protein>
    <submittedName>
        <fullName evidence="2">Uncharacterized protein</fullName>
    </submittedName>
</protein>
<feature type="coiled-coil region" evidence="1">
    <location>
        <begin position="113"/>
        <end position="332"/>
    </location>
</feature>
<dbReference type="EMBL" id="JBHMAF010000028">
    <property type="protein sequence ID" value="MFB9758343.1"/>
    <property type="molecule type" value="Genomic_DNA"/>
</dbReference>
<comment type="caution">
    <text evidence="2">The sequence shown here is derived from an EMBL/GenBank/DDBJ whole genome shotgun (WGS) entry which is preliminary data.</text>
</comment>
<evidence type="ECO:0000313" key="3">
    <source>
        <dbReference type="Proteomes" id="UP001589609"/>
    </source>
</evidence>